<dbReference type="Pfam" id="PF17761">
    <property type="entry name" value="DUF1016_N"/>
    <property type="match status" value="1"/>
</dbReference>
<dbReference type="InterPro" id="IPR011856">
    <property type="entry name" value="tRNA_endonuc-like_dom_sf"/>
</dbReference>
<evidence type="ECO:0000259" key="1">
    <source>
        <dbReference type="Pfam" id="PF06250"/>
    </source>
</evidence>
<gene>
    <name evidence="3" type="ORF">VAMP_12n450</name>
</gene>
<feature type="domain" description="YhcG PDDEXK nuclease" evidence="1">
    <location>
        <begin position="177"/>
        <end position="328"/>
    </location>
</feature>
<reference evidence="3 4" key="1">
    <citation type="journal article" date="2021" name="Nat. Commun.">
        <title>Reductive evolution and unique predatory mode in the CPR bacterium Vampirococcus lugosii.</title>
        <authorList>
            <person name="Moreira D."/>
            <person name="Zivanovic Y."/>
            <person name="Lopez-Archilla A.I."/>
            <person name="Iniesto M."/>
            <person name="Lopez-Garcia P."/>
        </authorList>
    </citation>
    <scope>NUCLEOTIDE SEQUENCE [LARGE SCALE GENOMIC DNA]</scope>
    <source>
        <strain evidence="3">Chiprana</strain>
    </source>
</reference>
<sequence>MTKISNDYKNFLIEIKQNILQARNNALKSVNKELIHLYWNIGKSIIEKQEKAKWGDDIIGKLSKDLEAEFRRGFSKRNLLYMKKLYISYKDNLKMQPLVAQISWSHHIFILDKTNYGDGKDDLRKEFYIKMSIRERWSKRELEKQLNFKAFEKWALRQTNFDETLPDLKNNGDLSLLVKDSYDFSLLSLEEPFLEKTLEDLLVTSIEKTLKNFGTYFSFVGRQVKLEIGGEDFYIDLLLYHRKLKCFVVIELKAGNFKSEYTGKMNMYLSALEKQDMIEGENLPIGIILCKDKNRLIVEYALKDVNKPIGVASYITKEDLPEDLKGLLPTLEEIEREMNLLD</sequence>
<dbReference type="InterPro" id="IPR053148">
    <property type="entry name" value="PD-DEXK-like_domain"/>
</dbReference>
<keyword evidence="4" id="KW-1185">Reference proteome</keyword>
<feature type="domain" description="YhcG N-terminal" evidence="2">
    <location>
        <begin position="14"/>
        <end position="153"/>
    </location>
</feature>
<dbReference type="RefSeq" id="WP_213348413.1">
    <property type="nucleotide sequence ID" value="NZ_JAEDAM010000008.1"/>
</dbReference>
<dbReference type="InterPro" id="IPR041527">
    <property type="entry name" value="YhcG_N"/>
</dbReference>
<protein>
    <submittedName>
        <fullName evidence="3">Nuclease of restriction endonuclease-like (RecB) superfamily, DUF1016 family</fullName>
    </submittedName>
</protein>
<dbReference type="Gene3D" id="3.40.1350.10">
    <property type="match status" value="1"/>
</dbReference>
<evidence type="ECO:0000259" key="2">
    <source>
        <dbReference type="Pfam" id="PF17761"/>
    </source>
</evidence>
<evidence type="ECO:0000313" key="3">
    <source>
        <dbReference type="EMBL" id="MBS8121663.1"/>
    </source>
</evidence>
<name>A0ABS5QK98_9BACT</name>
<evidence type="ECO:0000313" key="4">
    <source>
        <dbReference type="Proteomes" id="UP000680365"/>
    </source>
</evidence>
<dbReference type="PANTHER" id="PTHR30547:SF5">
    <property type="entry name" value="NUCLEASE YHCG-RELATED"/>
    <property type="match status" value="1"/>
</dbReference>
<dbReference type="InterPro" id="IPR009362">
    <property type="entry name" value="YhcG_C"/>
</dbReference>
<dbReference type="Proteomes" id="UP000680365">
    <property type="component" value="Unassembled WGS sequence"/>
</dbReference>
<accession>A0ABS5QK98</accession>
<dbReference type="Pfam" id="PF06250">
    <property type="entry name" value="YhcG_C"/>
    <property type="match status" value="1"/>
</dbReference>
<dbReference type="EMBL" id="JAEDAM010000008">
    <property type="protein sequence ID" value="MBS8121663.1"/>
    <property type="molecule type" value="Genomic_DNA"/>
</dbReference>
<dbReference type="PANTHER" id="PTHR30547">
    <property type="entry name" value="UNCHARACTERIZED PROTEIN YHCG-RELATED"/>
    <property type="match status" value="1"/>
</dbReference>
<comment type="caution">
    <text evidence="3">The sequence shown here is derived from an EMBL/GenBank/DDBJ whole genome shotgun (WGS) entry which is preliminary data.</text>
</comment>
<organism evidence="3 4">
    <name type="scientific">Candidatus Vampirococcus lugosii</name>
    <dbReference type="NCBI Taxonomy" id="2789015"/>
    <lineage>
        <taxon>Bacteria</taxon>
        <taxon>Candidatus Absconditibacteriota</taxon>
        <taxon>Vampirococcus</taxon>
    </lineage>
</organism>
<proteinExistence type="predicted"/>